<sequence length="138" mass="15558">MRTKTRNFYRSHSDRKGKLISGLGSKNMSANSPINPQSNLPTNFLPVLQDRLQKFLDENEARVDQAHAQIVHAKALLASLASDTIAIGNQSDRHKTSSRPPRKTPKTKKRPSLFGSDKDKILIGKKFDEPLTEFQDYI</sequence>
<feature type="compositionally biased region" description="Polar residues" evidence="1">
    <location>
        <begin position="24"/>
        <end position="40"/>
    </location>
</feature>
<dbReference type="AlphaFoldDB" id="A0A9X4M7E9"/>
<keyword evidence="3" id="KW-1185">Reference proteome</keyword>
<dbReference type="EMBL" id="VBTY01000081">
    <property type="protein sequence ID" value="MDG3495098.1"/>
    <property type="molecule type" value="Genomic_DNA"/>
</dbReference>
<dbReference type="Proteomes" id="UP001152872">
    <property type="component" value="Unassembled WGS sequence"/>
</dbReference>
<gene>
    <name evidence="2" type="ORF">FEV09_11065</name>
</gene>
<evidence type="ECO:0000313" key="2">
    <source>
        <dbReference type="EMBL" id="MDG3495098.1"/>
    </source>
</evidence>
<proteinExistence type="predicted"/>
<dbReference type="RefSeq" id="WP_009627208.1">
    <property type="nucleotide sequence ID" value="NZ_VBTY01000081.1"/>
</dbReference>
<evidence type="ECO:0000256" key="1">
    <source>
        <dbReference type="SAM" id="MobiDB-lite"/>
    </source>
</evidence>
<comment type="caution">
    <text evidence="2">The sequence shown here is derived from an EMBL/GenBank/DDBJ whole genome shotgun (WGS) entry which is preliminary data.</text>
</comment>
<organism evidence="2 3">
    <name type="scientific">Pseudanabaena catenata USMAC16</name>
    <dbReference type="NCBI Taxonomy" id="1855837"/>
    <lineage>
        <taxon>Bacteria</taxon>
        <taxon>Bacillati</taxon>
        <taxon>Cyanobacteriota</taxon>
        <taxon>Cyanophyceae</taxon>
        <taxon>Pseudanabaenales</taxon>
        <taxon>Pseudanabaenaceae</taxon>
        <taxon>Pseudanabaena</taxon>
    </lineage>
</organism>
<feature type="compositionally biased region" description="Basic residues" evidence="1">
    <location>
        <begin position="1"/>
        <end position="10"/>
    </location>
</feature>
<feature type="region of interest" description="Disordered" evidence="1">
    <location>
        <begin position="88"/>
        <end position="117"/>
    </location>
</feature>
<feature type="compositionally biased region" description="Basic residues" evidence="1">
    <location>
        <begin position="96"/>
        <end position="111"/>
    </location>
</feature>
<protein>
    <submittedName>
        <fullName evidence="2">Uncharacterized protein</fullName>
    </submittedName>
</protein>
<name>A0A9X4M7E9_9CYAN</name>
<accession>A0A9X4M7E9</accession>
<reference evidence="2" key="1">
    <citation type="submission" date="2019-05" db="EMBL/GenBank/DDBJ databases">
        <title>Whole genome sequencing of Pseudanabaena catenata USMAC16.</title>
        <authorList>
            <person name="Khan Z."/>
            <person name="Omar W.M."/>
            <person name="Convey P."/>
            <person name="Merican F."/>
            <person name="Najimudin N."/>
        </authorList>
    </citation>
    <scope>NUCLEOTIDE SEQUENCE</scope>
    <source>
        <strain evidence="2">USMAC16</strain>
    </source>
</reference>
<feature type="region of interest" description="Disordered" evidence="1">
    <location>
        <begin position="1"/>
        <end position="40"/>
    </location>
</feature>
<evidence type="ECO:0000313" key="3">
    <source>
        <dbReference type="Proteomes" id="UP001152872"/>
    </source>
</evidence>